<feature type="region of interest" description="Disordered" evidence="1">
    <location>
        <begin position="472"/>
        <end position="524"/>
    </location>
</feature>
<feature type="compositionally biased region" description="Basic and acidic residues" evidence="1">
    <location>
        <begin position="376"/>
        <end position="405"/>
    </location>
</feature>
<organism evidence="3 4">
    <name type="scientific">Chara braunii</name>
    <name type="common">Braun's stonewort</name>
    <dbReference type="NCBI Taxonomy" id="69332"/>
    <lineage>
        <taxon>Eukaryota</taxon>
        <taxon>Viridiplantae</taxon>
        <taxon>Streptophyta</taxon>
        <taxon>Charophyceae</taxon>
        <taxon>Charales</taxon>
        <taxon>Characeae</taxon>
        <taxon>Chara</taxon>
    </lineage>
</organism>
<reference evidence="3 4" key="1">
    <citation type="journal article" date="2018" name="Cell">
        <title>The Chara Genome: Secondary Complexity and Implications for Plant Terrestrialization.</title>
        <authorList>
            <person name="Nishiyama T."/>
            <person name="Sakayama H."/>
            <person name="Vries J.D."/>
            <person name="Buschmann H."/>
            <person name="Saint-Marcoux D."/>
            <person name="Ullrich K.K."/>
            <person name="Haas F.B."/>
            <person name="Vanderstraeten L."/>
            <person name="Becker D."/>
            <person name="Lang D."/>
            <person name="Vosolsobe S."/>
            <person name="Rombauts S."/>
            <person name="Wilhelmsson P.K.I."/>
            <person name="Janitza P."/>
            <person name="Kern R."/>
            <person name="Heyl A."/>
            <person name="Rumpler F."/>
            <person name="Villalobos L.I.A.C."/>
            <person name="Clay J.M."/>
            <person name="Skokan R."/>
            <person name="Toyoda A."/>
            <person name="Suzuki Y."/>
            <person name="Kagoshima H."/>
            <person name="Schijlen E."/>
            <person name="Tajeshwar N."/>
            <person name="Catarino B."/>
            <person name="Hetherington A.J."/>
            <person name="Saltykova A."/>
            <person name="Bonnot C."/>
            <person name="Breuninger H."/>
            <person name="Symeonidi A."/>
            <person name="Radhakrishnan G.V."/>
            <person name="Van Nieuwerburgh F."/>
            <person name="Deforce D."/>
            <person name="Chang C."/>
            <person name="Karol K.G."/>
            <person name="Hedrich R."/>
            <person name="Ulvskov P."/>
            <person name="Glockner G."/>
            <person name="Delwiche C.F."/>
            <person name="Petrasek J."/>
            <person name="Van de Peer Y."/>
            <person name="Friml J."/>
            <person name="Beilby M."/>
            <person name="Dolan L."/>
            <person name="Kohara Y."/>
            <person name="Sugano S."/>
            <person name="Fujiyama A."/>
            <person name="Delaux P.-M."/>
            <person name="Quint M."/>
            <person name="TheiBen G."/>
            <person name="Hagemann M."/>
            <person name="Harholt J."/>
            <person name="Dunand C."/>
            <person name="Zachgo S."/>
            <person name="Langdale J."/>
            <person name="Maumus F."/>
            <person name="Straeten D.V.D."/>
            <person name="Gould S.B."/>
            <person name="Rensing S.A."/>
        </authorList>
    </citation>
    <scope>NUCLEOTIDE SEQUENCE [LARGE SCALE GENOMIC DNA]</scope>
    <source>
        <strain evidence="3 4">S276</strain>
    </source>
</reference>
<feature type="compositionally biased region" description="Polar residues" evidence="1">
    <location>
        <begin position="702"/>
        <end position="716"/>
    </location>
</feature>
<dbReference type="InterPro" id="IPR058570">
    <property type="entry name" value="HROB_OB"/>
</dbReference>
<sequence>MDPEPEDELEIDDSDMLCYALPLSGLPARSSSRGIPVRSAVPSESAALLPGPPSLVGGASDQEPIVRRSDAIVATIAGPRPPWGDHLLRVTRCGENSAPGGERGGGDSLNSDVDPADVRSSSSRFSREPAGSHQEDVGRGNRRRGGGEDEGGKVGIGVVSGSQGNGRLPYRSDGEDVQGYRANIDKGGNCPSADAWQAAKNSAVGTGGKRNAASARREEDKDPPPVVIPVEDDWEGRESDRDRDCLTSDLGRRQGERSSWERACDVQQRKGGEGVTHVVPTDRRLPSQQERDKEGEDQEEDEVVVVLSAKSTRQCAPPINQSLSSPKDGRCKTSEGPPRGRHVRFYVPPRKVETSITDRTDDYYSHPPPPSGQTETVHHRNEVAGPEHRQHAADSAVPDRQRRIATDAAPPAAATAGSADTDMGRSAPFVSAGFPSGCRARIPGPAGAILRGRFSDYRSTLRFAGKGGVGVGGVKGGACRNREGEDEEGARPNSRPILEQGRNSHSKAGLGYSDDEEEAGRDMDFDSPPWKAALLALGVEEFDSGRYEIFRSNVRAIKSAQFQSRAPHDPTGTIGGTVFHKVLEDEKFHQDIVQGSVVILQRVGIFKPRARCFYLNVTQKNVKLVFGHHSSRSFSSSRPANLRGPAISGDHEQAEEMKRRAWADKGKARTSTQGEARSGAPFEGRVVGEQRSDVERIEPASRQPSHASMQHQQQQPPEEGRSKNGRYCPSSTGDGPTTTVNGYRHGVNVGVKRSLVAAEIRNQLRAMDVDAEGEELSLNILPKRHLVANGTAPEAVLAATVPFGNTDKQHTHERQQSRQPEQDKPIEEGRARDKDEDMEETEIAKNVGSILGGAAIGNRSKEKCKSQKGVRRVEEDSRPPKEWTSKDVELLLEGLEDDVDLFAPFV</sequence>
<feature type="compositionally biased region" description="Basic and acidic residues" evidence="1">
    <location>
        <begin position="236"/>
        <end position="272"/>
    </location>
</feature>
<feature type="compositionally biased region" description="Basic and acidic residues" evidence="1">
    <location>
        <begin position="649"/>
        <end position="667"/>
    </location>
</feature>
<feature type="compositionally biased region" description="Polar residues" evidence="1">
    <location>
        <begin position="729"/>
        <end position="741"/>
    </location>
</feature>
<evidence type="ECO:0000313" key="3">
    <source>
        <dbReference type="EMBL" id="GBG76096.1"/>
    </source>
</evidence>
<dbReference type="Pfam" id="PF15072">
    <property type="entry name" value="HROB"/>
    <property type="match status" value="1"/>
</dbReference>
<feature type="domain" description="Homologous recombination OB-fold protein OB-fold" evidence="2">
    <location>
        <begin position="568"/>
        <end position="626"/>
    </location>
</feature>
<feature type="region of interest" description="Disordered" evidence="1">
    <location>
        <begin position="315"/>
        <end position="423"/>
    </location>
</feature>
<dbReference type="InterPro" id="IPR028045">
    <property type="entry name" value="HROB"/>
</dbReference>
<dbReference type="GO" id="GO:0000725">
    <property type="term" value="P:recombinational repair"/>
    <property type="evidence" value="ECO:0007669"/>
    <property type="project" value="InterPro"/>
</dbReference>
<feature type="compositionally biased region" description="Polar residues" evidence="1">
    <location>
        <begin position="315"/>
        <end position="325"/>
    </location>
</feature>
<protein>
    <recommendedName>
        <fullName evidence="2">Homologous recombination OB-fold protein OB-fold domain-containing protein</fullName>
    </recommendedName>
</protein>
<dbReference type="AlphaFoldDB" id="A0A388L193"/>
<dbReference type="STRING" id="69332.A0A388L193"/>
<keyword evidence="4" id="KW-1185">Reference proteome</keyword>
<dbReference type="OrthoDB" id="550780at2759"/>
<evidence type="ECO:0000259" key="2">
    <source>
        <dbReference type="Pfam" id="PF15072"/>
    </source>
</evidence>
<name>A0A388L193_CHABU</name>
<feature type="region of interest" description="Disordered" evidence="1">
    <location>
        <begin position="631"/>
        <end position="744"/>
    </location>
</feature>
<feature type="compositionally biased region" description="Low complexity" evidence="1">
    <location>
        <begin position="156"/>
        <end position="166"/>
    </location>
</feature>
<dbReference type="PANTHER" id="PTHR14523">
    <property type="entry name" value="UNCHARACTERIZED PROTEIN C17ORF53 HOMOLOG"/>
    <property type="match status" value="1"/>
</dbReference>
<feature type="compositionally biased region" description="Basic and acidic residues" evidence="1">
    <location>
        <begin position="807"/>
        <end position="835"/>
    </location>
</feature>
<feature type="compositionally biased region" description="Basic and acidic residues" evidence="1">
    <location>
        <begin position="859"/>
        <end position="883"/>
    </location>
</feature>
<feature type="region of interest" description="Disordered" evidence="1">
    <location>
        <begin position="26"/>
        <end position="63"/>
    </location>
</feature>
<dbReference type="PANTHER" id="PTHR14523:SF1">
    <property type="entry name" value="HOMOLOGOUS RECOMBINATION OB-FOLD PROTEIN"/>
    <property type="match status" value="1"/>
</dbReference>
<feature type="region of interest" description="Disordered" evidence="1">
    <location>
        <begin position="76"/>
        <end position="302"/>
    </location>
</feature>
<evidence type="ECO:0000313" key="4">
    <source>
        <dbReference type="Proteomes" id="UP000265515"/>
    </source>
</evidence>
<evidence type="ECO:0000256" key="1">
    <source>
        <dbReference type="SAM" id="MobiDB-lite"/>
    </source>
</evidence>
<gene>
    <name evidence="3" type="ORF">CBR_g21755</name>
</gene>
<feature type="compositionally biased region" description="Basic and acidic residues" evidence="1">
    <location>
        <begin position="280"/>
        <end position="294"/>
    </location>
</feature>
<feature type="compositionally biased region" description="Basic and acidic residues" evidence="1">
    <location>
        <begin position="350"/>
        <end position="364"/>
    </location>
</feature>
<dbReference type="EMBL" id="BFEA01000237">
    <property type="protein sequence ID" value="GBG76096.1"/>
    <property type="molecule type" value="Genomic_DNA"/>
</dbReference>
<feature type="compositionally biased region" description="Low complexity" evidence="1">
    <location>
        <begin position="406"/>
        <end position="421"/>
    </location>
</feature>
<feature type="compositionally biased region" description="Basic and acidic residues" evidence="1">
    <location>
        <begin position="686"/>
        <end position="699"/>
    </location>
</feature>
<dbReference type="Gramene" id="GBG76096">
    <property type="protein sequence ID" value="GBG76096"/>
    <property type="gene ID" value="CBR_g21755"/>
</dbReference>
<comment type="caution">
    <text evidence="3">The sequence shown here is derived from an EMBL/GenBank/DDBJ whole genome shotgun (WGS) entry which is preliminary data.</text>
</comment>
<feature type="region of interest" description="Disordered" evidence="1">
    <location>
        <begin position="807"/>
        <end position="883"/>
    </location>
</feature>
<proteinExistence type="predicted"/>
<dbReference type="Proteomes" id="UP000265515">
    <property type="component" value="Unassembled WGS sequence"/>
</dbReference>
<accession>A0A388L193</accession>
<feature type="compositionally biased region" description="Basic and acidic residues" evidence="1">
    <location>
        <begin position="133"/>
        <end position="152"/>
    </location>
</feature>